<accession>A0AAD5XNF6</accession>
<dbReference type="PANTHER" id="PTHR34258:SF1">
    <property type="entry name" value="ARMADILLO-LIKE HELICAL DOMAIN CONTAINING PROTEIN 1"/>
    <property type="match status" value="1"/>
</dbReference>
<dbReference type="InterPro" id="IPR041090">
    <property type="entry name" value="DUF5578"/>
</dbReference>
<sequence>MINSAEAAYARSKGGLETWPLATQPGTKSAIGPAYQKYDVIERLPGRTQEGRPLLPSCPSSYFMQLASTWDRGNRTVRERILADFVMHNRNKTGPQLEREFSNGASLFLTRLSAYLRLTYLLGHGLSKQLQAIHIFISASSGYRFLAEFLEVGGVLTVLEILGLAQVKEPDKAEALRVLISVAQAGRRYKEFICESYGVRAVADCLGRSRSEVTQDYARNLLHQLGVGNPKFLMQVYKSLLSLLTSQGPSPTSQQMAGQALRMLLPSIQAIHPSIVEATIMLLKNPHIQIQYEGYEILRELATRPALQDVIIVQLIAILKTSVEDTSAEDLPEDRRRRAKADAKPAAAANQWGGSFVKSDESKAQSEAISAGYMQQAYAAKLLGSLASTSHELAEKMIDAQIVSGLLSVIANVGHADSQQYAASTLIFLVGNFSFVANALREHMGQNFFELLEDKPNSFYKELNREQVRYLRRNNVQIHDSAEKKQAEDWDEAGSSDDDDAPGVVDPATGKLRAARGRSARSMANASRNPAAAAAGATATPFEMFPSTRDAAGTAAAGDPSLSSRGTSNNDDQLPATPFTAGAGGATLSDDVSGATAVAAKPTATLAGAASGLLSLDDPEDRPAPPPMQDLYVPFAQPVVNATFSARKFGKPDALGSSRETFAAELQKFRESEAAGGGGGSNAKWTDATRREEVSTAPKSSAWLNKLKNADFHDIKLVVDNSKPPERWEEGEGEGEGEGDGEGDGTTALGARDGTTESGVSIDSEAIAAWERSAGDGDGNGEESAGILSAESVPESSTVEPPEGSQ</sequence>
<keyword evidence="3" id="KW-1185">Reference proteome</keyword>
<dbReference type="PANTHER" id="PTHR34258">
    <property type="entry name" value="ARMADILLO-LIKE HELICAL DOMAIN CONTAINING PROTEIN 1"/>
    <property type="match status" value="1"/>
</dbReference>
<gene>
    <name evidence="2" type="ORF">HDU87_006413</name>
</gene>
<comment type="caution">
    <text evidence="2">The sequence shown here is derived from an EMBL/GenBank/DDBJ whole genome shotgun (WGS) entry which is preliminary data.</text>
</comment>
<feature type="compositionally biased region" description="Low complexity" evidence="1">
    <location>
        <begin position="551"/>
        <end position="561"/>
    </location>
</feature>
<feature type="region of interest" description="Disordered" evidence="1">
    <location>
        <begin position="717"/>
        <end position="806"/>
    </location>
</feature>
<feature type="region of interest" description="Disordered" evidence="1">
    <location>
        <begin position="480"/>
        <end position="537"/>
    </location>
</feature>
<proteinExistence type="predicted"/>
<organism evidence="2 3">
    <name type="scientific">Geranomyces variabilis</name>
    <dbReference type="NCBI Taxonomy" id="109894"/>
    <lineage>
        <taxon>Eukaryota</taxon>
        <taxon>Fungi</taxon>
        <taxon>Fungi incertae sedis</taxon>
        <taxon>Chytridiomycota</taxon>
        <taxon>Chytridiomycota incertae sedis</taxon>
        <taxon>Chytridiomycetes</taxon>
        <taxon>Spizellomycetales</taxon>
        <taxon>Powellomycetaceae</taxon>
        <taxon>Geranomyces</taxon>
    </lineage>
</organism>
<feature type="compositionally biased region" description="Acidic residues" evidence="1">
    <location>
        <begin position="731"/>
        <end position="743"/>
    </location>
</feature>
<dbReference type="AlphaFoldDB" id="A0AAD5XNF6"/>
<feature type="compositionally biased region" description="Polar residues" evidence="1">
    <location>
        <begin position="562"/>
        <end position="572"/>
    </location>
</feature>
<evidence type="ECO:0000313" key="2">
    <source>
        <dbReference type="EMBL" id="KAJ3175178.1"/>
    </source>
</evidence>
<feature type="compositionally biased region" description="Basic and acidic residues" evidence="1">
    <location>
        <begin position="717"/>
        <end position="730"/>
    </location>
</feature>
<feature type="region of interest" description="Disordered" evidence="1">
    <location>
        <begin position="551"/>
        <end position="582"/>
    </location>
</feature>
<name>A0AAD5XNF6_9FUNG</name>
<evidence type="ECO:0000313" key="3">
    <source>
        <dbReference type="Proteomes" id="UP001212152"/>
    </source>
</evidence>
<reference evidence="2" key="1">
    <citation type="submission" date="2020-05" db="EMBL/GenBank/DDBJ databases">
        <title>Phylogenomic resolution of chytrid fungi.</title>
        <authorList>
            <person name="Stajich J.E."/>
            <person name="Amses K."/>
            <person name="Simmons R."/>
            <person name="Seto K."/>
            <person name="Myers J."/>
            <person name="Bonds A."/>
            <person name="Quandt C.A."/>
            <person name="Barry K."/>
            <person name="Liu P."/>
            <person name="Grigoriev I."/>
            <person name="Longcore J.E."/>
            <person name="James T.Y."/>
        </authorList>
    </citation>
    <scope>NUCLEOTIDE SEQUENCE</scope>
    <source>
        <strain evidence="2">JEL0379</strain>
    </source>
</reference>
<dbReference type="SUPFAM" id="SSF48371">
    <property type="entry name" value="ARM repeat"/>
    <property type="match status" value="1"/>
</dbReference>
<dbReference type="InterPro" id="IPR011989">
    <property type="entry name" value="ARM-like"/>
</dbReference>
<feature type="compositionally biased region" description="Low complexity" evidence="1">
    <location>
        <begin position="520"/>
        <end position="537"/>
    </location>
</feature>
<dbReference type="Pfam" id="PF17741">
    <property type="entry name" value="DUF5578"/>
    <property type="match status" value="1"/>
</dbReference>
<protein>
    <submittedName>
        <fullName evidence="2">Uncharacterized protein</fullName>
    </submittedName>
</protein>
<feature type="compositionally biased region" description="Acidic residues" evidence="1">
    <location>
        <begin position="489"/>
        <end position="501"/>
    </location>
</feature>
<dbReference type="Gene3D" id="1.25.10.10">
    <property type="entry name" value="Leucine-rich Repeat Variant"/>
    <property type="match status" value="1"/>
</dbReference>
<dbReference type="Proteomes" id="UP001212152">
    <property type="component" value="Unassembled WGS sequence"/>
</dbReference>
<dbReference type="InterPro" id="IPR016024">
    <property type="entry name" value="ARM-type_fold"/>
</dbReference>
<feature type="compositionally biased region" description="Polar residues" evidence="1">
    <location>
        <begin position="794"/>
        <end position="806"/>
    </location>
</feature>
<dbReference type="EMBL" id="JADGJQ010000055">
    <property type="protein sequence ID" value="KAJ3175178.1"/>
    <property type="molecule type" value="Genomic_DNA"/>
</dbReference>
<evidence type="ECO:0000256" key="1">
    <source>
        <dbReference type="SAM" id="MobiDB-lite"/>
    </source>
</evidence>
<feature type="region of interest" description="Disordered" evidence="1">
    <location>
        <begin position="670"/>
        <end position="699"/>
    </location>
</feature>